<reference evidence="1 2" key="1">
    <citation type="submission" date="2018-05" db="EMBL/GenBank/DDBJ databases">
        <title>Genomic Encyclopedia of Type Strains, Phase IV (KMG-IV): sequencing the most valuable type-strain genomes for metagenomic binning, comparative biology and taxonomic classification.</title>
        <authorList>
            <person name="Goeker M."/>
        </authorList>
    </citation>
    <scope>NUCLEOTIDE SEQUENCE [LARGE SCALE GENOMIC DNA]</scope>
    <source>
        <strain evidence="1 2">DSM 28816</strain>
    </source>
</reference>
<gene>
    <name evidence="1" type="ORF">C8E03_11132</name>
</gene>
<evidence type="ECO:0000313" key="1">
    <source>
        <dbReference type="EMBL" id="PXV86832.1"/>
    </source>
</evidence>
<proteinExistence type="predicted"/>
<evidence type="ECO:0000313" key="2">
    <source>
        <dbReference type="Proteomes" id="UP000247523"/>
    </source>
</evidence>
<dbReference type="EMBL" id="QICS01000011">
    <property type="protein sequence ID" value="PXV86832.1"/>
    <property type="molecule type" value="Genomic_DNA"/>
</dbReference>
<organism evidence="1 2">
    <name type="scientific">Lachnotalea glycerini</name>
    <dbReference type="NCBI Taxonomy" id="1763509"/>
    <lineage>
        <taxon>Bacteria</taxon>
        <taxon>Bacillati</taxon>
        <taxon>Bacillota</taxon>
        <taxon>Clostridia</taxon>
        <taxon>Lachnospirales</taxon>
        <taxon>Lachnospiraceae</taxon>
        <taxon>Lachnotalea</taxon>
    </lineage>
</organism>
<dbReference type="Proteomes" id="UP000247523">
    <property type="component" value="Unassembled WGS sequence"/>
</dbReference>
<protein>
    <submittedName>
        <fullName evidence="1">Uncharacterized protein</fullName>
    </submittedName>
</protein>
<comment type="caution">
    <text evidence="1">The sequence shown here is derived from an EMBL/GenBank/DDBJ whole genome shotgun (WGS) entry which is preliminary data.</text>
</comment>
<sequence>MFMSCKCIFGQREQYYHREKGTSTQKDFIADAKKDMNPNNPEDVEVRNIKIIKKPNQNSHLI</sequence>
<accession>A0A318EII3</accession>
<dbReference type="AlphaFoldDB" id="A0A318EII3"/>
<name>A0A318EII3_9FIRM</name>